<accession>A0A151ZAJ6</accession>
<proteinExistence type="predicted"/>
<organism evidence="1 2">
    <name type="scientific">Tieghemostelium lacteum</name>
    <name type="common">Slime mold</name>
    <name type="synonym">Dictyostelium lacteum</name>
    <dbReference type="NCBI Taxonomy" id="361077"/>
    <lineage>
        <taxon>Eukaryota</taxon>
        <taxon>Amoebozoa</taxon>
        <taxon>Evosea</taxon>
        <taxon>Eumycetozoa</taxon>
        <taxon>Dictyostelia</taxon>
        <taxon>Dictyosteliales</taxon>
        <taxon>Raperosteliaceae</taxon>
        <taxon>Tieghemostelium</taxon>
    </lineage>
</organism>
<keyword evidence="2" id="KW-1185">Reference proteome</keyword>
<comment type="caution">
    <text evidence="1">The sequence shown here is derived from an EMBL/GenBank/DDBJ whole genome shotgun (WGS) entry which is preliminary data.</text>
</comment>
<evidence type="ECO:0000313" key="2">
    <source>
        <dbReference type="Proteomes" id="UP000076078"/>
    </source>
</evidence>
<sequence>MLTFNNTIGTQEKQVEEVCLINPEDFYGEISPRAIKEEGIHNLQSPLTLFRQEVCIKVAKHLNTNNFTLIRSPSFTGKTSFGQIFHEYLKKTKQNVYIRRVALIWLDYNREENFESSWKFYTGRTFSDWFEFAESNDVLFILDNVQMFYNSSLAIYDLFWKKIKSASHRMSFLMLAGYGEKPGTQHSTPITLPYYEDPQILFLKISEYHELYTRSCPIIIDSSLSKEELEILDHVIEYKNFEASPIREKNSPLSKLIKRGYLIKIGNTDVYKIPSPWYYKIYVFQIKTKIYKPFLGRLPENKEGISKLLVEALKRFRLFRAAHTLSVGENNSILEVFWHNELYISLANYFILPFISSHVGKYFGSSGDFDIYINDLHWAIDILHNGIQIEENMLKFLHTGVYGAYLPIKQRVVLDFRLSTGNIPLQEQILENYIIIVASVDYEYFTLYSKEFYQLRVIANGKNLEDSYNNNKIE</sequence>
<dbReference type="EMBL" id="LODT01000035">
    <property type="protein sequence ID" value="KYQ90969.1"/>
    <property type="molecule type" value="Genomic_DNA"/>
</dbReference>
<reference evidence="1 2" key="1">
    <citation type="submission" date="2015-12" db="EMBL/GenBank/DDBJ databases">
        <title>Dictyostelia acquired genes for synthesis and detection of signals that induce cell-type specialization by lateral gene transfer from prokaryotes.</title>
        <authorList>
            <person name="Gloeckner G."/>
            <person name="Schaap P."/>
        </authorList>
    </citation>
    <scope>NUCLEOTIDE SEQUENCE [LARGE SCALE GENOMIC DNA]</scope>
    <source>
        <strain evidence="1 2">TK</strain>
    </source>
</reference>
<protein>
    <submittedName>
        <fullName evidence="1">Uncharacterized protein</fullName>
    </submittedName>
</protein>
<name>A0A151ZAJ6_TIELA</name>
<dbReference type="OrthoDB" id="22930at2759"/>
<evidence type="ECO:0000313" key="1">
    <source>
        <dbReference type="EMBL" id="KYQ90969.1"/>
    </source>
</evidence>
<gene>
    <name evidence="1" type="ORF">DLAC_07856</name>
</gene>
<dbReference type="Proteomes" id="UP000076078">
    <property type="component" value="Unassembled WGS sequence"/>
</dbReference>
<dbReference type="InParanoid" id="A0A151ZAJ6"/>
<dbReference type="AlphaFoldDB" id="A0A151ZAJ6"/>